<accession>A0A8S5TYQ6</accession>
<dbReference type="EMBL" id="BK015962">
    <property type="protein sequence ID" value="DAF87331.1"/>
    <property type="molecule type" value="Genomic_DNA"/>
</dbReference>
<reference evidence="1" key="1">
    <citation type="journal article" date="2021" name="Proc. Natl. Acad. Sci. U.S.A.">
        <title>A Catalog of Tens of Thousands of Viruses from Human Metagenomes Reveals Hidden Associations with Chronic Diseases.</title>
        <authorList>
            <person name="Tisza M.J."/>
            <person name="Buck C.B."/>
        </authorList>
    </citation>
    <scope>NUCLEOTIDE SEQUENCE</scope>
    <source>
        <strain evidence="1">CtnPP24</strain>
    </source>
</reference>
<evidence type="ECO:0000313" key="1">
    <source>
        <dbReference type="EMBL" id="DAF87331.1"/>
    </source>
</evidence>
<sequence>MYTYVGEDWVYKNLVPPMDVELRHGQQYDIHIESDSQVVYINGVPIQTRPAEVRVVLPPEYQAWIPYNPARFIKDWQPNG</sequence>
<protein>
    <submittedName>
        <fullName evidence="1">Uncharacterized protein</fullName>
    </submittedName>
</protein>
<organism evidence="1">
    <name type="scientific">Siphoviridae sp. ctnPP24</name>
    <dbReference type="NCBI Taxonomy" id="2825662"/>
    <lineage>
        <taxon>Viruses</taxon>
        <taxon>Duplodnaviria</taxon>
        <taxon>Heunggongvirae</taxon>
        <taxon>Uroviricota</taxon>
        <taxon>Caudoviricetes</taxon>
    </lineage>
</organism>
<proteinExistence type="predicted"/>
<name>A0A8S5TYQ6_9CAUD</name>